<dbReference type="EMBL" id="CAMGYJ010000008">
    <property type="protein sequence ID" value="CAI0462652.1"/>
    <property type="molecule type" value="Genomic_DNA"/>
</dbReference>
<dbReference type="Gene3D" id="3.40.50.1820">
    <property type="entry name" value="alpha/beta hydrolase"/>
    <property type="match status" value="1"/>
</dbReference>
<comment type="similarity">
    <text evidence="2">Belongs to the AB hydrolase superfamily. LDAH family.</text>
</comment>
<evidence type="ECO:0000313" key="7">
    <source>
        <dbReference type="Proteomes" id="UP001154282"/>
    </source>
</evidence>
<dbReference type="PANTHER" id="PTHR13390:SF0">
    <property type="entry name" value="LIPID DROPLET-ASSOCIATED HYDROLASE"/>
    <property type="match status" value="1"/>
</dbReference>
<organism evidence="6 7">
    <name type="scientific">Linum tenue</name>
    <dbReference type="NCBI Taxonomy" id="586396"/>
    <lineage>
        <taxon>Eukaryota</taxon>
        <taxon>Viridiplantae</taxon>
        <taxon>Streptophyta</taxon>
        <taxon>Embryophyta</taxon>
        <taxon>Tracheophyta</taxon>
        <taxon>Spermatophyta</taxon>
        <taxon>Magnoliopsida</taxon>
        <taxon>eudicotyledons</taxon>
        <taxon>Gunneridae</taxon>
        <taxon>Pentapetalae</taxon>
        <taxon>rosids</taxon>
        <taxon>fabids</taxon>
        <taxon>Malpighiales</taxon>
        <taxon>Linaceae</taxon>
        <taxon>Linum</taxon>
    </lineage>
</organism>
<evidence type="ECO:0000256" key="3">
    <source>
        <dbReference type="ARBA" id="ARBA00022677"/>
    </source>
</evidence>
<gene>
    <name evidence="6" type="ORF">LITE_LOCUS35449</name>
</gene>
<comment type="subcellular location">
    <subcellularLocation>
        <location evidence="1">Lipid droplet</location>
    </subcellularLocation>
</comment>
<feature type="region of interest" description="Disordered" evidence="5">
    <location>
        <begin position="21"/>
        <end position="93"/>
    </location>
</feature>
<keyword evidence="4" id="KW-0378">Hydrolase</keyword>
<accession>A0AAV0NV63</accession>
<dbReference type="SUPFAM" id="SSF53474">
    <property type="entry name" value="alpha/beta-Hydrolases"/>
    <property type="match status" value="1"/>
</dbReference>
<dbReference type="GO" id="GO:0016298">
    <property type="term" value="F:lipase activity"/>
    <property type="evidence" value="ECO:0007669"/>
    <property type="project" value="InterPro"/>
</dbReference>
<feature type="compositionally biased region" description="Low complexity" evidence="5">
    <location>
        <begin position="76"/>
        <end position="93"/>
    </location>
</feature>
<sequence length="491" mass="53650">MSSCAAPIYPSHDTSRIAQLLPKQTSPLCANPPPKVGTTESSSSSKVSLSQAIRMTPPPRSVGARPNSRRHIADQSSSAFATAAATPSPPSASSSAERLLLVVVGHSGEKWICDGALGLASSSGFERGRLRLRRCPLLLGVAALSFGFGAGELGRSNFTNSEMGSEYLDPNVVKLANFRVCKVSSYTTELLEIQADNPTVHVLFVPGNPGVVSFYKEFVESLYGSLGGTASITGNAHLPIGHIAHTKKNWEQGQLFSLQQQINHKVDFLSQELQETKVPIVLVGHSIGAYITMEMLKRKGDQVIYFIGLYPFIMVNPQSKKQANIAKVSRSSILSCLMSLMVASIGLLPKWLSQYIVVQYIGNSSWSTSAVETARGHLLKYHLFRNMLYMAMTEFKEFSHAPDWEFMKKNQRKMTFLFGDDDHWGPLQVYEEIAKQVPDMALMIEREGLSHSFCCTEAGSIWVARHVSSLIKIQTSSSASAADDGKLSQIA</sequence>
<dbReference type="PANTHER" id="PTHR13390">
    <property type="entry name" value="LIPASE"/>
    <property type="match status" value="1"/>
</dbReference>
<reference evidence="6" key="1">
    <citation type="submission" date="2022-08" db="EMBL/GenBank/DDBJ databases">
        <authorList>
            <person name="Gutierrez-Valencia J."/>
        </authorList>
    </citation>
    <scope>NUCLEOTIDE SEQUENCE</scope>
</reference>
<dbReference type="InterPro" id="IPR029058">
    <property type="entry name" value="AB_hydrolase_fold"/>
</dbReference>
<evidence type="ECO:0000313" key="6">
    <source>
        <dbReference type="EMBL" id="CAI0462652.1"/>
    </source>
</evidence>
<feature type="compositionally biased region" description="Low complexity" evidence="5">
    <location>
        <begin position="41"/>
        <end position="50"/>
    </location>
</feature>
<dbReference type="Pfam" id="PF10230">
    <property type="entry name" value="LIDHydrolase"/>
    <property type="match status" value="1"/>
</dbReference>
<dbReference type="GO" id="GO:0019915">
    <property type="term" value="P:lipid storage"/>
    <property type="evidence" value="ECO:0007669"/>
    <property type="project" value="InterPro"/>
</dbReference>
<evidence type="ECO:0000256" key="4">
    <source>
        <dbReference type="ARBA" id="ARBA00022801"/>
    </source>
</evidence>
<keyword evidence="7" id="KW-1185">Reference proteome</keyword>
<protein>
    <recommendedName>
        <fullName evidence="8">Lipid droplet-associated hydrolase</fullName>
    </recommendedName>
</protein>
<evidence type="ECO:0000256" key="5">
    <source>
        <dbReference type="SAM" id="MobiDB-lite"/>
    </source>
</evidence>
<keyword evidence="3" id="KW-0551">Lipid droplet</keyword>
<evidence type="ECO:0008006" key="8">
    <source>
        <dbReference type="Google" id="ProtNLM"/>
    </source>
</evidence>
<evidence type="ECO:0000256" key="2">
    <source>
        <dbReference type="ARBA" id="ARBA00008300"/>
    </source>
</evidence>
<evidence type="ECO:0000256" key="1">
    <source>
        <dbReference type="ARBA" id="ARBA00004502"/>
    </source>
</evidence>
<comment type="caution">
    <text evidence="6">The sequence shown here is derived from an EMBL/GenBank/DDBJ whole genome shotgun (WGS) entry which is preliminary data.</text>
</comment>
<dbReference type="InterPro" id="IPR019363">
    <property type="entry name" value="LDAH"/>
</dbReference>
<name>A0AAV0NV63_9ROSI</name>
<proteinExistence type="inferred from homology"/>
<dbReference type="GO" id="GO:0005811">
    <property type="term" value="C:lipid droplet"/>
    <property type="evidence" value="ECO:0007669"/>
    <property type="project" value="UniProtKB-SubCell"/>
</dbReference>
<dbReference type="Proteomes" id="UP001154282">
    <property type="component" value="Unassembled WGS sequence"/>
</dbReference>
<dbReference type="AlphaFoldDB" id="A0AAV0NV63"/>